<gene>
    <name evidence="7" type="ORF">H1W37_18750</name>
</gene>
<evidence type="ECO:0000313" key="7">
    <source>
        <dbReference type="EMBL" id="MBA4613703.1"/>
    </source>
</evidence>
<keyword evidence="8" id="KW-1185">Reference proteome</keyword>
<protein>
    <submittedName>
        <fullName evidence="7">ABC transporter substrate-binding protein</fullName>
    </submittedName>
</protein>
<dbReference type="AlphaFoldDB" id="A0A838Y415"/>
<dbReference type="SUPFAM" id="SSF53822">
    <property type="entry name" value="Periplasmic binding protein-like I"/>
    <property type="match status" value="1"/>
</dbReference>
<dbReference type="PANTHER" id="PTHR30483">
    <property type="entry name" value="LEUCINE-SPECIFIC-BINDING PROTEIN"/>
    <property type="match status" value="1"/>
</dbReference>
<feature type="domain" description="Leucine-binding protein" evidence="6">
    <location>
        <begin position="28"/>
        <end position="380"/>
    </location>
</feature>
<name>A0A838Y415_9HYPH</name>
<accession>A0A838Y415</accession>
<dbReference type="PRINTS" id="PR00337">
    <property type="entry name" value="LEUILEVALBP"/>
</dbReference>
<evidence type="ECO:0000259" key="6">
    <source>
        <dbReference type="Pfam" id="PF13458"/>
    </source>
</evidence>
<dbReference type="InterPro" id="IPR028082">
    <property type="entry name" value="Peripla_BP_I"/>
</dbReference>
<keyword evidence="4" id="KW-0029">Amino-acid transport</keyword>
<proteinExistence type="inferred from homology"/>
<evidence type="ECO:0000256" key="3">
    <source>
        <dbReference type="ARBA" id="ARBA00022729"/>
    </source>
</evidence>
<organism evidence="7 8">
    <name type="scientific">Stappia taiwanensis</name>
    <dbReference type="NCBI Taxonomy" id="992267"/>
    <lineage>
        <taxon>Bacteria</taxon>
        <taxon>Pseudomonadati</taxon>
        <taxon>Pseudomonadota</taxon>
        <taxon>Alphaproteobacteria</taxon>
        <taxon>Hyphomicrobiales</taxon>
        <taxon>Stappiaceae</taxon>
        <taxon>Stappia</taxon>
    </lineage>
</organism>
<dbReference type="Pfam" id="PF13458">
    <property type="entry name" value="Peripla_BP_6"/>
    <property type="match status" value="1"/>
</dbReference>
<dbReference type="InterPro" id="IPR000709">
    <property type="entry name" value="Leu_Ile_Val-bd"/>
</dbReference>
<reference evidence="7 8" key="2">
    <citation type="submission" date="2020-08" db="EMBL/GenBank/DDBJ databases">
        <title>Stappia taiwanensis sp. nov., isolated from a coastal thermal spring.</title>
        <authorList>
            <person name="Kampfer P."/>
        </authorList>
    </citation>
    <scope>NUCLEOTIDE SEQUENCE [LARGE SCALE GENOMIC DNA]</scope>
    <source>
        <strain evidence="7 8">DSM 23284</strain>
    </source>
</reference>
<dbReference type="EMBL" id="JACEON010000023">
    <property type="protein sequence ID" value="MBA4613703.1"/>
    <property type="molecule type" value="Genomic_DNA"/>
</dbReference>
<comment type="similarity">
    <text evidence="1">Belongs to the leucine-binding protein family.</text>
</comment>
<dbReference type="GO" id="GO:0006865">
    <property type="term" value="P:amino acid transport"/>
    <property type="evidence" value="ECO:0007669"/>
    <property type="project" value="UniProtKB-KW"/>
</dbReference>
<evidence type="ECO:0000256" key="2">
    <source>
        <dbReference type="ARBA" id="ARBA00022448"/>
    </source>
</evidence>
<dbReference type="Proteomes" id="UP000559404">
    <property type="component" value="Unassembled WGS sequence"/>
</dbReference>
<evidence type="ECO:0000256" key="1">
    <source>
        <dbReference type="ARBA" id="ARBA00010062"/>
    </source>
</evidence>
<dbReference type="RefSeq" id="WP_181761903.1">
    <property type="nucleotide sequence ID" value="NZ_BMCR01000002.1"/>
</dbReference>
<keyword evidence="3 5" id="KW-0732">Signal</keyword>
<evidence type="ECO:0000256" key="5">
    <source>
        <dbReference type="SAM" id="SignalP"/>
    </source>
</evidence>
<dbReference type="Gene3D" id="3.40.50.2300">
    <property type="match status" value="2"/>
</dbReference>
<reference evidence="7 8" key="1">
    <citation type="submission" date="2020-07" db="EMBL/GenBank/DDBJ databases">
        <authorList>
            <person name="Li M."/>
        </authorList>
    </citation>
    <scope>NUCLEOTIDE SEQUENCE [LARGE SCALE GENOMIC DNA]</scope>
    <source>
        <strain evidence="7 8">DSM 23284</strain>
    </source>
</reference>
<keyword evidence="2" id="KW-0813">Transport</keyword>
<feature type="chain" id="PRO_5032272210" evidence="5">
    <location>
        <begin position="26"/>
        <end position="397"/>
    </location>
</feature>
<dbReference type="InterPro" id="IPR051010">
    <property type="entry name" value="BCAA_transport"/>
</dbReference>
<comment type="caution">
    <text evidence="7">The sequence shown here is derived from an EMBL/GenBank/DDBJ whole genome shotgun (WGS) entry which is preliminary data.</text>
</comment>
<feature type="signal peptide" evidence="5">
    <location>
        <begin position="1"/>
        <end position="25"/>
    </location>
</feature>
<evidence type="ECO:0000313" key="8">
    <source>
        <dbReference type="Proteomes" id="UP000559404"/>
    </source>
</evidence>
<dbReference type="PANTHER" id="PTHR30483:SF6">
    <property type="entry name" value="PERIPLASMIC BINDING PROTEIN OF ABC TRANSPORTER FOR NATURAL AMINO ACIDS"/>
    <property type="match status" value="1"/>
</dbReference>
<evidence type="ECO:0000256" key="4">
    <source>
        <dbReference type="ARBA" id="ARBA00022970"/>
    </source>
</evidence>
<sequence length="397" mass="42169">MDRNRKWLGLCAAMAFGLASTQAGAQEPLKLGGMVSLTGNGASIGKVAEIGWRMAVEDINAQGGIAGRPVEFILADTLTDPTHALGEARRLIENEGIEAMVGPVTSQEVIPVTAVTTAANLPQITAASSATLTPQAAPYHFSNSPTGLAQMIPNIDYAIDVLGLTKLAIISDNGGMSKDAVAEMIRYLKSRELEPVEVQEFAFRTEDMTPQLFSLRSSGAEAVLIINSLGDDARKFLQNRDEIGWDVPVFGSLTMTNFSVGNAKILGQEAFEGVNSVQFVGMTYCEGDPVGASAYARFDKRAKETVSDLERLGGSSSIIPYYIEPFIVKAAIEGAGSTDGDKVAAWLEANAASMDNMLGTFSASSETHFLPSSKTLVVVKNAFAPREDGLTERAKCD</sequence>
<dbReference type="InterPro" id="IPR028081">
    <property type="entry name" value="Leu-bd"/>
</dbReference>